<accession>A0A0V0QVS2</accession>
<reference evidence="2 3" key="1">
    <citation type="journal article" date="2015" name="Sci. Rep.">
        <title>Genome of the facultative scuticociliatosis pathogen Pseudocohnilembus persalinus provides insight into its virulence through horizontal gene transfer.</title>
        <authorList>
            <person name="Xiong J."/>
            <person name="Wang G."/>
            <person name="Cheng J."/>
            <person name="Tian M."/>
            <person name="Pan X."/>
            <person name="Warren A."/>
            <person name="Jiang C."/>
            <person name="Yuan D."/>
            <person name="Miao W."/>
        </authorList>
    </citation>
    <scope>NUCLEOTIDE SEQUENCE [LARGE SCALE GENOMIC DNA]</scope>
    <source>
        <strain evidence="2">36N120E</strain>
    </source>
</reference>
<comment type="caution">
    <text evidence="2">The sequence shown here is derived from an EMBL/GenBank/DDBJ whole genome shotgun (WGS) entry which is preliminary data.</text>
</comment>
<evidence type="ECO:0008006" key="4">
    <source>
        <dbReference type="Google" id="ProtNLM"/>
    </source>
</evidence>
<proteinExistence type="predicted"/>
<dbReference type="Proteomes" id="UP000054937">
    <property type="component" value="Unassembled WGS sequence"/>
</dbReference>
<evidence type="ECO:0000313" key="2">
    <source>
        <dbReference type="EMBL" id="KRX06359.1"/>
    </source>
</evidence>
<dbReference type="AlphaFoldDB" id="A0A0V0QVS2"/>
<sequence length="511" mass="61123">MLQYSTPEKKFKNMEKFNEFLRQTPKVKKTSKRKSLFQNLEKISPGSKILKKCGATKKPKKSCINVFQIEQTVKKGENQEMDLSYNRGAKQKNNKNKKFVNMNEQNENQDFTFIDNNQQQQYLQKIQQQYQQKQEQQVKENKGDNFIKPVALNFDFQEDLLIQEQKLNNLQQEQQQENEEKDDDIIVDILSGDEYQLNTPQKSKPFQKYQLGLESILECEKEDRKSFCQKLNDSEYKPQNCYQLLMENNDNYNEDIIGQEGRYQQDQDQFWFEKKLNKKFEQILQVDGEISDDFNIKKQQNNFNKKLEVDQYPQKSKQQENEQNLQFIQNYQQLKQQQQYYDFIDDNCQRKNNQQQNQKRIMKADNKENEFTNFKDVKKRIVGDFLMTSSQQQQQLIQNKSLNINNHCLSQFLILYNNQCNNIIEIFNEQAKIDIIGQEQHGLAETLKALAQNFVKFDFKQEQIQKQVFQGFLVESVRGKVQGNYQGEYIMSAKIFNEKIEEMKICFHFTQ</sequence>
<evidence type="ECO:0000313" key="3">
    <source>
        <dbReference type="Proteomes" id="UP000054937"/>
    </source>
</evidence>
<dbReference type="EMBL" id="LDAU01000096">
    <property type="protein sequence ID" value="KRX06359.1"/>
    <property type="molecule type" value="Genomic_DNA"/>
</dbReference>
<protein>
    <recommendedName>
        <fullName evidence="4">NTF2 domain-containing protein</fullName>
    </recommendedName>
</protein>
<name>A0A0V0QVS2_PSEPJ</name>
<keyword evidence="1" id="KW-0175">Coiled coil</keyword>
<evidence type="ECO:0000256" key="1">
    <source>
        <dbReference type="SAM" id="Coils"/>
    </source>
</evidence>
<organism evidence="2 3">
    <name type="scientific">Pseudocohnilembus persalinus</name>
    <name type="common">Ciliate</name>
    <dbReference type="NCBI Taxonomy" id="266149"/>
    <lineage>
        <taxon>Eukaryota</taxon>
        <taxon>Sar</taxon>
        <taxon>Alveolata</taxon>
        <taxon>Ciliophora</taxon>
        <taxon>Intramacronucleata</taxon>
        <taxon>Oligohymenophorea</taxon>
        <taxon>Scuticociliatia</taxon>
        <taxon>Philasterida</taxon>
        <taxon>Pseudocohnilembidae</taxon>
        <taxon>Pseudocohnilembus</taxon>
    </lineage>
</organism>
<keyword evidence="3" id="KW-1185">Reference proteome</keyword>
<dbReference type="InParanoid" id="A0A0V0QVS2"/>
<gene>
    <name evidence="2" type="ORF">PPERSA_04972</name>
</gene>
<feature type="coiled-coil region" evidence="1">
    <location>
        <begin position="116"/>
        <end position="184"/>
    </location>
</feature>